<dbReference type="SUPFAM" id="SSF52374">
    <property type="entry name" value="Nucleotidylyl transferase"/>
    <property type="match status" value="1"/>
</dbReference>
<evidence type="ECO:0000313" key="11">
    <source>
        <dbReference type="EMBL" id="SHH17630.1"/>
    </source>
</evidence>
<keyword evidence="3 9" id="KW-0548">Nucleotidyltransferase</keyword>
<keyword evidence="4 9" id="KW-0547">Nucleotide-binding</keyword>
<feature type="binding site" evidence="9">
    <location>
        <begin position="88"/>
        <end position="90"/>
    </location>
    <ligand>
        <name>ATP</name>
        <dbReference type="ChEBI" id="CHEBI:30616"/>
    </ligand>
</feature>
<feature type="binding site" evidence="9">
    <location>
        <position position="17"/>
    </location>
    <ligand>
        <name>ATP</name>
        <dbReference type="ChEBI" id="CHEBI:30616"/>
    </ligand>
</feature>
<dbReference type="Proteomes" id="UP000184447">
    <property type="component" value="Unassembled WGS sequence"/>
</dbReference>
<dbReference type="GO" id="GO:0015937">
    <property type="term" value="P:coenzyme A biosynthetic process"/>
    <property type="evidence" value="ECO:0007669"/>
    <property type="project" value="UniProtKB-UniRule"/>
</dbReference>
<dbReference type="STRING" id="1121316.SAMN02745207_00298"/>
<feature type="binding site" evidence="9">
    <location>
        <position position="9"/>
    </location>
    <ligand>
        <name>substrate</name>
    </ligand>
</feature>
<dbReference type="Pfam" id="PF01467">
    <property type="entry name" value="CTP_transf_like"/>
    <property type="match status" value="1"/>
</dbReference>
<name>A0A1M5QV63_9CLOT</name>
<dbReference type="EMBL" id="FQXM01000002">
    <property type="protein sequence ID" value="SHH17630.1"/>
    <property type="molecule type" value="Genomic_DNA"/>
</dbReference>
<dbReference type="InterPro" id="IPR001980">
    <property type="entry name" value="PPAT"/>
</dbReference>
<protein>
    <recommendedName>
        <fullName evidence="9">Phosphopantetheine adenylyltransferase</fullName>
        <ecNumber evidence="9">2.7.7.3</ecNumber>
    </recommendedName>
    <alternativeName>
        <fullName evidence="9">Dephospho-CoA pyrophosphorylase</fullName>
    </alternativeName>
    <alternativeName>
        <fullName evidence="9">Pantetheine-phosphate adenylyltransferase</fullName>
        <shortName evidence="9">PPAT</shortName>
    </alternativeName>
</protein>
<feature type="binding site" evidence="9">
    <location>
        <begin position="9"/>
        <end position="10"/>
    </location>
    <ligand>
        <name>ATP</name>
        <dbReference type="ChEBI" id="CHEBI:30616"/>
    </ligand>
</feature>
<keyword evidence="12" id="KW-1185">Reference proteome</keyword>
<reference evidence="11 12" key="1">
    <citation type="submission" date="2016-11" db="EMBL/GenBank/DDBJ databases">
        <authorList>
            <person name="Jaros S."/>
            <person name="Januszkiewicz K."/>
            <person name="Wedrychowicz H."/>
        </authorList>
    </citation>
    <scope>NUCLEOTIDE SEQUENCE [LARGE SCALE GENOMIC DNA]</scope>
    <source>
        <strain evidence="11 12">DSM 8605</strain>
    </source>
</reference>
<keyword evidence="6 9" id="KW-0460">Magnesium</keyword>
<comment type="subcellular location">
    <subcellularLocation>
        <location evidence="9">Cytoplasm</location>
    </subcellularLocation>
</comment>
<feature type="binding site" evidence="9">
    <location>
        <position position="41"/>
    </location>
    <ligand>
        <name>substrate</name>
    </ligand>
</feature>
<comment type="pathway">
    <text evidence="9">Cofactor biosynthesis; coenzyme A biosynthesis; CoA from (R)-pantothenate: step 4/5.</text>
</comment>
<dbReference type="Gene3D" id="3.40.50.620">
    <property type="entry name" value="HUPs"/>
    <property type="match status" value="1"/>
</dbReference>
<keyword evidence="5 9" id="KW-0067">ATP-binding</keyword>
<accession>A0A1M5QV63</accession>
<dbReference type="InterPro" id="IPR004821">
    <property type="entry name" value="Cyt_trans-like"/>
</dbReference>
<evidence type="ECO:0000256" key="3">
    <source>
        <dbReference type="ARBA" id="ARBA00022695"/>
    </source>
</evidence>
<comment type="function">
    <text evidence="9">Reversibly transfers an adenylyl group from ATP to 4'-phosphopantetheine, yielding dephospho-CoA (dPCoA) and pyrophosphate.</text>
</comment>
<dbReference type="AlphaFoldDB" id="A0A1M5QV63"/>
<keyword evidence="7 9" id="KW-0173">Coenzyme A biosynthesis</keyword>
<dbReference type="HAMAP" id="MF_00151">
    <property type="entry name" value="PPAT_bact"/>
    <property type="match status" value="1"/>
</dbReference>
<evidence type="ECO:0000256" key="7">
    <source>
        <dbReference type="ARBA" id="ARBA00022993"/>
    </source>
</evidence>
<evidence type="ECO:0000256" key="1">
    <source>
        <dbReference type="ARBA" id="ARBA00022490"/>
    </source>
</evidence>
<keyword evidence="1 9" id="KW-0963">Cytoplasm</keyword>
<dbReference type="CDD" id="cd02163">
    <property type="entry name" value="PPAT"/>
    <property type="match status" value="1"/>
</dbReference>
<evidence type="ECO:0000256" key="9">
    <source>
        <dbReference type="HAMAP-Rule" id="MF_00151"/>
    </source>
</evidence>
<keyword evidence="2 9" id="KW-0808">Transferase</keyword>
<comment type="cofactor">
    <cofactor evidence="9">
        <name>Mg(2+)</name>
        <dbReference type="ChEBI" id="CHEBI:18420"/>
    </cofactor>
</comment>
<dbReference type="PANTHER" id="PTHR21342">
    <property type="entry name" value="PHOSPHOPANTETHEINE ADENYLYLTRANSFERASE"/>
    <property type="match status" value="1"/>
</dbReference>
<dbReference type="GO" id="GO:0005737">
    <property type="term" value="C:cytoplasm"/>
    <property type="evidence" value="ECO:0007669"/>
    <property type="project" value="UniProtKB-SubCell"/>
</dbReference>
<dbReference type="InterPro" id="IPR014729">
    <property type="entry name" value="Rossmann-like_a/b/a_fold"/>
</dbReference>
<dbReference type="NCBIfam" id="TIGR00125">
    <property type="entry name" value="cyt_tran_rel"/>
    <property type="match status" value="1"/>
</dbReference>
<feature type="site" description="Transition state stabilizer" evidence="9">
    <location>
        <position position="17"/>
    </location>
</feature>
<dbReference type="NCBIfam" id="TIGR01510">
    <property type="entry name" value="coaD_prev_kdtB"/>
    <property type="match status" value="1"/>
</dbReference>
<dbReference type="RefSeq" id="WP_073336246.1">
    <property type="nucleotide sequence ID" value="NZ_FQXM01000002.1"/>
</dbReference>
<feature type="binding site" evidence="9">
    <location>
        <position position="98"/>
    </location>
    <ligand>
        <name>ATP</name>
        <dbReference type="ChEBI" id="CHEBI:30616"/>
    </ligand>
</feature>
<dbReference type="GO" id="GO:0005524">
    <property type="term" value="F:ATP binding"/>
    <property type="evidence" value="ECO:0007669"/>
    <property type="project" value="UniProtKB-KW"/>
</dbReference>
<feature type="domain" description="Cytidyltransferase-like" evidence="10">
    <location>
        <begin position="5"/>
        <end position="133"/>
    </location>
</feature>
<gene>
    <name evidence="9" type="primary">coaD</name>
    <name evidence="11" type="ORF">SAMN02745207_00298</name>
</gene>
<evidence type="ECO:0000256" key="6">
    <source>
        <dbReference type="ARBA" id="ARBA00022842"/>
    </source>
</evidence>
<evidence type="ECO:0000256" key="2">
    <source>
        <dbReference type="ARBA" id="ARBA00022679"/>
    </source>
</evidence>
<evidence type="ECO:0000256" key="8">
    <source>
        <dbReference type="ARBA" id="ARBA00029346"/>
    </source>
</evidence>
<dbReference type="UniPathway" id="UPA00241">
    <property type="reaction ID" value="UER00355"/>
</dbReference>
<evidence type="ECO:0000256" key="5">
    <source>
        <dbReference type="ARBA" id="ARBA00022840"/>
    </source>
</evidence>
<dbReference type="OrthoDB" id="9806661at2"/>
<comment type="catalytic activity">
    <reaction evidence="8 9">
        <text>(R)-4'-phosphopantetheine + ATP + H(+) = 3'-dephospho-CoA + diphosphate</text>
        <dbReference type="Rhea" id="RHEA:19801"/>
        <dbReference type="ChEBI" id="CHEBI:15378"/>
        <dbReference type="ChEBI" id="CHEBI:30616"/>
        <dbReference type="ChEBI" id="CHEBI:33019"/>
        <dbReference type="ChEBI" id="CHEBI:57328"/>
        <dbReference type="ChEBI" id="CHEBI:61723"/>
        <dbReference type="EC" id="2.7.7.3"/>
    </reaction>
</comment>
<dbReference type="GO" id="GO:0004595">
    <property type="term" value="F:pantetheine-phosphate adenylyltransferase activity"/>
    <property type="evidence" value="ECO:0007669"/>
    <property type="project" value="UniProtKB-UniRule"/>
</dbReference>
<dbReference type="EC" id="2.7.7.3" evidence="9"/>
<comment type="similarity">
    <text evidence="9">Belongs to the bacterial CoaD family.</text>
</comment>
<feature type="binding site" evidence="9">
    <location>
        <begin position="123"/>
        <end position="129"/>
    </location>
    <ligand>
        <name>ATP</name>
        <dbReference type="ChEBI" id="CHEBI:30616"/>
    </ligand>
</feature>
<sequence length="160" mass="18252">MRVAVYPGSFDPITEGHLDIIKRASKMFDELVVLVLINPEKKGLFDIEERKVLIEKVTKNIPNVKVKAFHGLLVNYMKERELNVIIKGLRAVTDFEYEFQMALMNRKLSPTIETVFMMTSAQYSYLSSSSVKQVAKFGGDLNDLVPKEIIDDVVNKILNK</sequence>
<dbReference type="PANTHER" id="PTHR21342:SF1">
    <property type="entry name" value="PHOSPHOPANTETHEINE ADENYLYLTRANSFERASE"/>
    <property type="match status" value="1"/>
</dbReference>
<proteinExistence type="inferred from homology"/>
<dbReference type="PRINTS" id="PR01020">
    <property type="entry name" value="LPSBIOSNTHSS"/>
</dbReference>
<organism evidence="11 12">
    <name type="scientific">Clostridium grantii DSM 8605</name>
    <dbReference type="NCBI Taxonomy" id="1121316"/>
    <lineage>
        <taxon>Bacteria</taxon>
        <taxon>Bacillati</taxon>
        <taxon>Bacillota</taxon>
        <taxon>Clostridia</taxon>
        <taxon>Eubacteriales</taxon>
        <taxon>Clostridiaceae</taxon>
        <taxon>Clostridium</taxon>
    </lineage>
</organism>
<evidence type="ECO:0000313" key="12">
    <source>
        <dbReference type="Proteomes" id="UP000184447"/>
    </source>
</evidence>
<evidence type="ECO:0000259" key="10">
    <source>
        <dbReference type="Pfam" id="PF01467"/>
    </source>
</evidence>
<comment type="subunit">
    <text evidence="9">Homohexamer.</text>
</comment>
<feature type="binding site" evidence="9">
    <location>
        <position position="73"/>
    </location>
    <ligand>
        <name>substrate</name>
    </ligand>
</feature>
<feature type="binding site" evidence="9">
    <location>
        <position position="87"/>
    </location>
    <ligand>
        <name>substrate</name>
    </ligand>
</feature>
<evidence type="ECO:0000256" key="4">
    <source>
        <dbReference type="ARBA" id="ARBA00022741"/>
    </source>
</evidence>